<dbReference type="InterPro" id="IPR036061">
    <property type="entry name" value="CheW-like_dom_sf"/>
</dbReference>
<dbReference type="PANTHER" id="PTHR22617">
    <property type="entry name" value="CHEMOTAXIS SENSOR HISTIDINE KINASE-RELATED"/>
    <property type="match status" value="1"/>
</dbReference>
<evidence type="ECO:0000256" key="2">
    <source>
        <dbReference type="ARBA" id="ARBA00021483"/>
    </source>
</evidence>
<sequence length="249" mass="25724">MVEPRFADPGGIGAFEDCWRQIGVQGDGSCPRLAEHIHCRNCPVHARAAVALLDQLPVVQEAPGEAARDATRASAPSSPADLSCLVFRVGPEWLALPAPALTEVSPPCPLHTLPHRRNAAVLGLASVRGTLLVCISLARLLGIAADESAVRPGELPAQADAGAAAHQARGPVTPGSRLLIMGHGRDALAMPVDQIAAVERVATAALKPLPTTVVRTAGHLTQGLLDVSGRTVGLLDAALLQQAMLRSAA</sequence>
<evidence type="ECO:0000313" key="5">
    <source>
        <dbReference type="EMBL" id="CAG9179845.1"/>
    </source>
</evidence>
<comment type="subcellular location">
    <subcellularLocation>
        <location evidence="1">Cytoplasm</location>
    </subcellularLocation>
</comment>
<dbReference type="SUPFAM" id="SSF50341">
    <property type="entry name" value="CheW-like"/>
    <property type="match status" value="1"/>
</dbReference>
<feature type="domain" description="CheW-like" evidence="4">
    <location>
        <begin position="81"/>
        <end position="246"/>
    </location>
</feature>
<gene>
    <name evidence="5" type="ORF">LMG21510_03915</name>
</gene>
<dbReference type="Gene3D" id="2.30.30.40">
    <property type="entry name" value="SH3 Domains"/>
    <property type="match status" value="1"/>
</dbReference>
<dbReference type="Gene3D" id="2.40.50.180">
    <property type="entry name" value="CheA-289, Domain 4"/>
    <property type="match status" value="1"/>
</dbReference>
<name>A0ABM8XI60_9BURK</name>
<comment type="caution">
    <text evidence="5">The sequence shown here is derived from an EMBL/GenBank/DDBJ whole genome shotgun (WGS) entry which is preliminary data.</text>
</comment>
<dbReference type="InterPro" id="IPR002545">
    <property type="entry name" value="CheW-lke_dom"/>
</dbReference>
<dbReference type="Proteomes" id="UP000721236">
    <property type="component" value="Unassembled WGS sequence"/>
</dbReference>
<dbReference type="SMART" id="SM00260">
    <property type="entry name" value="CheW"/>
    <property type="match status" value="1"/>
</dbReference>
<reference evidence="5 6" key="1">
    <citation type="submission" date="2021-08" db="EMBL/GenBank/DDBJ databases">
        <authorList>
            <person name="Peeters C."/>
        </authorList>
    </citation>
    <scope>NUCLEOTIDE SEQUENCE [LARGE SCALE GENOMIC DNA]</scope>
    <source>
        <strain evidence="5 6">LMG 21510</strain>
    </source>
</reference>
<dbReference type="EMBL" id="CAJZAH010000004">
    <property type="protein sequence ID" value="CAG9179845.1"/>
    <property type="molecule type" value="Genomic_DNA"/>
</dbReference>
<evidence type="ECO:0000256" key="3">
    <source>
        <dbReference type="ARBA" id="ARBA00022490"/>
    </source>
</evidence>
<evidence type="ECO:0000256" key="1">
    <source>
        <dbReference type="ARBA" id="ARBA00004496"/>
    </source>
</evidence>
<proteinExistence type="predicted"/>
<dbReference type="PANTHER" id="PTHR22617:SF45">
    <property type="entry name" value="CHEMOTAXIS PROTEIN CHEW"/>
    <property type="match status" value="1"/>
</dbReference>
<keyword evidence="3" id="KW-0963">Cytoplasm</keyword>
<organism evidence="5 6">
    <name type="scientific">Cupriavidus respiraculi</name>
    <dbReference type="NCBI Taxonomy" id="195930"/>
    <lineage>
        <taxon>Bacteria</taxon>
        <taxon>Pseudomonadati</taxon>
        <taxon>Pseudomonadota</taxon>
        <taxon>Betaproteobacteria</taxon>
        <taxon>Burkholderiales</taxon>
        <taxon>Burkholderiaceae</taxon>
        <taxon>Cupriavidus</taxon>
    </lineage>
</organism>
<dbReference type="InterPro" id="IPR039315">
    <property type="entry name" value="CheW"/>
</dbReference>
<evidence type="ECO:0000259" key="4">
    <source>
        <dbReference type="PROSITE" id="PS50851"/>
    </source>
</evidence>
<keyword evidence="6" id="KW-1185">Reference proteome</keyword>
<evidence type="ECO:0000313" key="6">
    <source>
        <dbReference type="Proteomes" id="UP000721236"/>
    </source>
</evidence>
<protein>
    <recommendedName>
        <fullName evidence="2">Chemotaxis protein CheW</fullName>
    </recommendedName>
</protein>
<dbReference type="Pfam" id="PF01584">
    <property type="entry name" value="CheW"/>
    <property type="match status" value="1"/>
</dbReference>
<dbReference type="RefSeq" id="WP_224043530.1">
    <property type="nucleotide sequence ID" value="NZ_CAJZAH010000004.1"/>
</dbReference>
<dbReference type="PROSITE" id="PS50851">
    <property type="entry name" value="CHEW"/>
    <property type="match status" value="1"/>
</dbReference>
<accession>A0ABM8XI60</accession>